<dbReference type="GO" id="GO:0015977">
    <property type="term" value="P:carbon fixation"/>
    <property type="evidence" value="ECO:0007669"/>
    <property type="project" value="InterPro"/>
</dbReference>
<dbReference type="Gramene" id="PRQ33976">
    <property type="protein sequence ID" value="PRQ33976"/>
    <property type="gene ID" value="RchiOBHm_Chr5g0063691"/>
</dbReference>
<sequence length="54" mass="6171">MKVCSMGVCMDSNQDLLFCRKSSTGIGHLWAIPWVFAWTPTRFVLPAWVELNQV</sequence>
<organism evidence="1 2">
    <name type="scientific">Rosa chinensis</name>
    <name type="common">China rose</name>
    <dbReference type="NCBI Taxonomy" id="74649"/>
    <lineage>
        <taxon>Eukaryota</taxon>
        <taxon>Viridiplantae</taxon>
        <taxon>Streptophyta</taxon>
        <taxon>Embryophyta</taxon>
        <taxon>Tracheophyta</taxon>
        <taxon>Spermatophyta</taxon>
        <taxon>Magnoliopsida</taxon>
        <taxon>eudicotyledons</taxon>
        <taxon>Gunneridae</taxon>
        <taxon>Pentapetalae</taxon>
        <taxon>rosids</taxon>
        <taxon>fabids</taxon>
        <taxon>Rosales</taxon>
        <taxon>Rosaceae</taxon>
        <taxon>Rosoideae</taxon>
        <taxon>Rosoideae incertae sedis</taxon>
        <taxon>Rosa</taxon>
    </lineage>
</organism>
<keyword evidence="1" id="KW-0456">Lyase</keyword>
<dbReference type="InterPro" id="IPR015813">
    <property type="entry name" value="Pyrv/PenolPyrv_kinase-like_dom"/>
</dbReference>
<dbReference type="SUPFAM" id="SSF51621">
    <property type="entry name" value="Phosphoenolpyruvate/pyruvate domain"/>
    <property type="match status" value="1"/>
</dbReference>
<protein>
    <submittedName>
        <fullName evidence="1">Putative phosphoenolpyruvate carboxylase</fullName>
        <ecNumber evidence="1">4.1.1.31</ecNumber>
    </submittedName>
</protein>
<comment type="caution">
    <text evidence="1">The sequence shown here is derived from an EMBL/GenBank/DDBJ whole genome shotgun (WGS) entry which is preliminary data.</text>
</comment>
<dbReference type="InterPro" id="IPR021135">
    <property type="entry name" value="PEP_COase"/>
</dbReference>
<dbReference type="GO" id="GO:0006099">
    <property type="term" value="P:tricarboxylic acid cycle"/>
    <property type="evidence" value="ECO:0007669"/>
    <property type="project" value="InterPro"/>
</dbReference>
<dbReference type="EMBL" id="PDCK01000043">
    <property type="protein sequence ID" value="PRQ33976.1"/>
    <property type="molecule type" value="Genomic_DNA"/>
</dbReference>
<reference evidence="1 2" key="1">
    <citation type="journal article" date="2018" name="Nat. Genet.">
        <title>The Rosa genome provides new insights in the design of modern roses.</title>
        <authorList>
            <person name="Bendahmane M."/>
        </authorList>
    </citation>
    <scope>NUCLEOTIDE SEQUENCE [LARGE SCALE GENOMIC DNA]</scope>
    <source>
        <strain evidence="2">cv. Old Blush</strain>
    </source>
</reference>
<keyword evidence="2" id="KW-1185">Reference proteome</keyword>
<dbReference type="GO" id="GO:0008964">
    <property type="term" value="F:phosphoenolpyruvate carboxylase activity"/>
    <property type="evidence" value="ECO:0007669"/>
    <property type="project" value="UniProtKB-EC"/>
</dbReference>
<dbReference type="AlphaFoldDB" id="A0A2P6QIG2"/>
<evidence type="ECO:0000313" key="1">
    <source>
        <dbReference type="EMBL" id="PRQ33976.1"/>
    </source>
</evidence>
<dbReference type="EC" id="4.1.1.31" evidence="1"/>
<name>A0A2P6QIG2_ROSCH</name>
<accession>A0A2P6QIG2</accession>
<dbReference type="Pfam" id="PF00311">
    <property type="entry name" value="PEPcase"/>
    <property type="match status" value="1"/>
</dbReference>
<gene>
    <name evidence="1" type="ORF">RchiOBHm_Chr5g0063691</name>
</gene>
<dbReference type="STRING" id="74649.A0A2P6QIG2"/>
<proteinExistence type="predicted"/>
<keyword evidence="1" id="KW-0670">Pyruvate</keyword>
<dbReference type="Proteomes" id="UP000238479">
    <property type="component" value="Chromosome 5"/>
</dbReference>
<evidence type="ECO:0000313" key="2">
    <source>
        <dbReference type="Proteomes" id="UP000238479"/>
    </source>
</evidence>